<evidence type="ECO:0000313" key="2">
    <source>
        <dbReference type="Proteomes" id="UP000607653"/>
    </source>
</evidence>
<proteinExistence type="predicted"/>
<sequence>MVQPLNMMMSTLTRRRPSNQTDYETFEVLNPRLLDGLMCVHAVGLVIF</sequence>
<gene>
    <name evidence="1" type="ORF">HUJ06_021259</name>
</gene>
<comment type="caution">
    <text evidence="1">The sequence shown here is derived from an EMBL/GenBank/DDBJ whole genome shotgun (WGS) entry which is preliminary data.</text>
</comment>
<dbReference type="AlphaFoldDB" id="A0A822XLH6"/>
<organism evidence="1 2">
    <name type="scientific">Nelumbo nucifera</name>
    <name type="common">Sacred lotus</name>
    <dbReference type="NCBI Taxonomy" id="4432"/>
    <lineage>
        <taxon>Eukaryota</taxon>
        <taxon>Viridiplantae</taxon>
        <taxon>Streptophyta</taxon>
        <taxon>Embryophyta</taxon>
        <taxon>Tracheophyta</taxon>
        <taxon>Spermatophyta</taxon>
        <taxon>Magnoliopsida</taxon>
        <taxon>Proteales</taxon>
        <taxon>Nelumbonaceae</taxon>
        <taxon>Nelumbo</taxon>
    </lineage>
</organism>
<dbReference type="Proteomes" id="UP000607653">
    <property type="component" value="Unassembled WGS sequence"/>
</dbReference>
<evidence type="ECO:0000313" key="1">
    <source>
        <dbReference type="EMBL" id="DAD19796.1"/>
    </source>
</evidence>
<name>A0A822XLH6_NELNU</name>
<accession>A0A822XLH6</accession>
<protein>
    <submittedName>
        <fullName evidence="1">Uncharacterized protein</fullName>
    </submittedName>
</protein>
<dbReference type="EMBL" id="DUZY01000001">
    <property type="protein sequence ID" value="DAD19796.1"/>
    <property type="molecule type" value="Genomic_DNA"/>
</dbReference>
<reference evidence="1 2" key="1">
    <citation type="journal article" date="2020" name="Mol. Biol. Evol.">
        <title>Distinct Expression and Methylation Patterns for Genes with Different Fates following a Single Whole-Genome Duplication in Flowering Plants.</title>
        <authorList>
            <person name="Shi T."/>
            <person name="Rahmani R.S."/>
            <person name="Gugger P.F."/>
            <person name="Wang M."/>
            <person name="Li H."/>
            <person name="Zhang Y."/>
            <person name="Li Z."/>
            <person name="Wang Q."/>
            <person name="Van de Peer Y."/>
            <person name="Marchal K."/>
            <person name="Chen J."/>
        </authorList>
    </citation>
    <scope>NUCLEOTIDE SEQUENCE [LARGE SCALE GENOMIC DNA]</scope>
    <source>
        <tissue evidence="1">Leaf</tissue>
    </source>
</reference>
<keyword evidence="2" id="KW-1185">Reference proteome</keyword>